<gene>
    <name evidence="2" type="ORF">RJT34_13625</name>
</gene>
<feature type="transmembrane region" description="Helical" evidence="1">
    <location>
        <begin position="95"/>
        <end position="114"/>
    </location>
</feature>
<organism evidence="2 3">
    <name type="scientific">Clitoria ternatea</name>
    <name type="common">Butterfly pea</name>
    <dbReference type="NCBI Taxonomy" id="43366"/>
    <lineage>
        <taxon>Eukaryota</taxon>
        <taxon>Viridiplantae</taxon>
        <taxon>Streptophyta</taxon>
        <taxon>Embryophyta</taxon>
        <taxon>Tracheophyta</taxon>
        <taxon>Spermatophyta</taxon>
        <taxon>Magnoliopsida</taxon>
        <taxon>eudicotyledons</taxon>
        <taxon>Gunneridae</taxon>
        <taxon>Pentapetalae</taxon>
        <taxon>rosids</taxon>
        <taxon>fabids</taxon>
        <taxon>Fabales</taxon>
        <taxon>Fabaceae</taxon>
        <taxon>Papilionoideae</taxon>
        <taxon>50 kb inversion clade</taxon>
        <taxon>NPAAA clade</taxon>
        <taxon>indigoferoid/millettioid clade</taxon>
        <taxon>Phaseoleae</taxon>
        <taxon>Clitoria</taxon>
    </lineage>
</organism>
<keyword evidence="1" id="KW-0812">Transmembrane</keyword>
<accession>A0AAN9JR02</accession>
<proteinExistence type="predicted"/>
<keyword evidence="1" id="KW-0472">Membrane</keyword>
<sequence length="116" mass="13007">MVEDDGWPPIGAPLNVPRDYQQQHWTSFDTSVNAVSFGFVATAILISMFLLMAIFERFLRPTSPPSSSTQRTHSPTAKQCKHSLFTPVPSQCQKLLTFFIPFPLLSALFFPSTFPV</sequence>
<dbReference type="EMBL" id="JAYKXN010000003">
    <property type="protein sequence ID" value="KAK7302729.1"/>
    <property type="molecule type" value="Genomic_DNA"/>
</dbReference>
<evidence type="ECO:0000256" key="1">
    <source>
        <dbReference type="SAM" id="Phobius"/>
    </source>
</evidence>
<evidence type="ECO:0000313" key="2">
    <source>
        <dbReference type="EMBL" id="KAK7302729.1"/>
    </source>
</evidence>
<dbReference type="PANTHER" id="PTHR33728">
    <property type="entry name" value="CTTNBP 2 AMINO-TERMINAL-LIKE PROTEIN"/>
    <property type="match status" value="1"/>
</dbReference>
<evidence type="ECO:0000313" key="3">
    <source>
        <dbReference type="Proteomes" id="UP001359559"/>
    </source>
</evidence>
<dbReference type="Proteomes" id="UP001359559">
    <property type="component" value="Unassembled WGS sequence"/>
</dbReference>
<name>A0AAN9JR02_CLITE</name>
<comment type="caution">
    <text evidence="2">The sequence shown here is derived from an EMBL/GenBank/DDBJ whole genome shotgun (WGS) entry which is preliminary data.</text>
</comment>
<reference evidence="2 3" key="1">
    <citation type="submission" date="2024-01" db="EMBL/GenBank/DDBJ databases">
        <title>The genomes of 5 underutilized Papilionoideae crops provide insights into root nodulation and disease resistance.</title>
        <authorList>
            <person name="Yuan L."/>
        </authorList>
    </citation>
    <scope>NUCLEOTIDE SEQUENCE [LARGE SCALE GENOMIC DNA]</scope>
    <source>
        <strain evidence="2">LY-2023</strain>
        <tissue evidence="2">Leaf</tissue>
    </source>
</reference>
<keyword evidence="1" id="KW-1133">Transmembrane helix</keyword>
<dbReference type="PANTHER" id="PTHR33728:SF13">
    <property type="entry name" value="CTTNBP 2 AMINO-TERMINAL-LIKE PROTEIN"/>
    <property type="match status" value="1"/>
</dbReference>
<feature type="transmembrane region" description="Helical" evidence="1">
    <location>
        <begin position="34"/>
        <end position="55"/>
    </location>
</feature>
<protein>
    <submittedName>
        <fullName evidence="2">Uncharacterized protein</fullName>
    </submittedName>
</protein>
<dbReference type="AlphaFoldDB" id="A0AAN9JR02"/>
<keyword evidence="3" id="KW-1185">Reference proteome</keyword>